<evidence type="ECO:0000256" key="1">
    <source>
        <dbReference type="SAM" id="MobiDB-lite"/>
    </source>
</evidence>
<accession>A0A378JFY2</accession>
<keyword evidence="3" id="KW-1185">Reference proteome</keyword>
<protein>
    <recommendedName>
        <fullName evidence="4">Lipoprotein</fullName>
    </recommendedName>
</protein>
<sequence>MKKNHLFIGTFYAALFGAPLLLVGCDALPSLWGDNNRPYYSNPKNNTHYRNNYNSNRRMSRDETNPTYGSSVRTKAANTTTHAARAATSNDNNNAGSSSVSSAAMTAPKASTTAGSSLDSPVVPTMTPAVQ</sequence>
<gene>
    <name evidence="2" type="ORF">NCTC13316_00160</name>
</gene>
<organism evidence="2 3">
    <name type="scientific">Legionella busanensis</name>
    <dbReference type="NCBI Taxonomy" id="190655"/>
    <lineage>
        <taxon>Bacteria</taxon>
        <taxon>Pseudomonadati</taxon>
        <taxon>Pseudomonadota</taxon>
        <taxon>Gammaproteobacteria</taxon>
        <taxon>Legionellales</taxon>
        <taxon>Legionellaceae</taxon>
        <taxon>Legionella</taxon>
    </lineage>
</organism>
<dbReference type="OrthoDB" id="9952205at2"/>
<reference evidence="2 3" key="1">
    <citation type="submission" date="2018-06" db="EMBL/GenBank/DDBJ databases">
        <authorList>
            <consortium name="Pathogen Informatics"/>
            <person name="Doyle S."/>
        </authorList>
    </citation>
    <scope>NUCLEOTIDE SEQUENCE [LARGE SCALE GENOMIC DNA]</scope>
    <source>
        <strain evidence="2 3">NCTC13316</strain>
    </source>
</reference>
<evidence type="ECO:0008006" key="4">
    <source>
        <dbReference type="Google" id="ProtNLM"/>
    </source>
</evidence>
<dbReference type="EMBL" id="UGOD01000001">
    <property type="protein sequence ID" value="STX50095.1"/>
    <property type="molecule type" value="Genomic_DNA"/>
</dbReference>
<evidence type="ECO:0000313" key="2">
    <source>
        <dbReference type="EMBL" id="STX50095.1"/>
    </source>
</evidence>
<name>A0A378JFY2_9GAMM</name>
<proteinExistence type="predicted"/>
<dbReference type="Proteomes" id="UP000254794">
    <property type="component" value="Unassembled WGS sequence"/>
</dbReference>
<feature type="compositionally biased region" description="Low complexity" evidence="1">
    <location>
        <begin position="42"/>
        <end position="57"/>
    </location>
</feature>
<feature type="region of interest" description="Disordered" evidence="1">
    <location>
        <begin position="35"/>
        <end position="131"/>
    </location>
</feature>
<feature type="compositionally biased region" description="Polar residues" evidence="1">
    <location>
        <begin position="109"/>
        <end position="119"/>
    </location>
</feature>
<evidence type="ECO:0000313" key="3">
    <source>
        <dbReference type="Proteomes" id="UP000254794"/>
    </source>
</evidence>
<feature type="compositionally biased region" description="Low complexity" evidence="1">
    <location>
        <begin position="74"/>
        <end position="107"/>
    </location>
</feature>
<dbReference type="RefSeq" id="WP_115329604.1">
    <property type="nucleotide sequence ID" value="NZ_CAAAHP010000003.1"/>
</dbReference>
<dbReference type="PROSITE" id="PS51257">
    <property type="entry name" value="PROKAR_LIPOPROTEIN"/>
    <property type="match status" value="1"/>
</dbReference>
<dbReference type="AlphaFoldDB" id="A0A378JFY2"/>